<comment type="caution">
    <text evidence="4">The sequence shown here is derived from an EMBL/GenBank/DDBJ whole genome shotgun (WGS) entry which is preliminary data.</text>
</comment>
<dbReference type="EC" id="5.1.-.-" evidence="4"/>
<evidence type="ECO:0000256" key="2">
    <source>
        <dbReference type="ARBA" id="ARBA00023235"/>
    </source>
</evidence>
<evidence type="ECO:0000313" key="5">
    <source>
        <dbReference type="Proteomes" id="UP001152467"/>
    </source>
</evidence>
<dbReference type="GO" id="GO:0016853">
    <property type="term" value="F:isomerase activity"/>
    <property type="evidence" value="ECO:0007669"/>
    <property type="project" value="UniProtKB-KW"/>
</dbReference>
<proteinExistence type="inferred from homology"/>
<evidence type="ECO:0000256" key="3">
    <source>
        <dbReference type="PIRSR" id="PIRSR016184-1"/>
    </source>
</evidence>
<dbReference type="NCBIfam" id="TIGR00654">
    <property type="entry name" value="PhzF_family"/>
    <property type="match status" value="1"/>
</dbReference>
<dbReference type="PANTHER" id="PTHR13774:SF17">
    <property type="entry name" value="PHENAZINE BIOSYNTHESIS-LIKE DOMAIN-CONTAINING PROTEIN"/>
    <property type="match status" value="1"/>
</dbReference>
<dbReference type="Proteomes" id="UP001152467">
    <property type="component" value="Unassembled WGS sequence"/>
</dbReference>
<dbReference type="EMBL" id="CAMAPC010000013">
    <property type="protein sequence ID" value="CAH9062470.1"/>
    <property type="molecule type" value="Genomic_DNA"/>
</dbReference>
<protein>
    <submittedName>
        <fullName evidence="4">Isomerase YddE</fullName>
        <ecNumber evidence="4">5.1.-.-</ecNumber>
    </submittedName>
</protein>
<comment type="similarity">
    <text evidence="1">Belongs to the PhzF family.</text>
</comment>
<dbReference type="RefSeq" id="WP_261626750.1">
    <property type="nucleotide sequence ID" value="NZ_CAMAPC010000013.1"/>
</dbReference>
<organism evidence="4 5">
    <name type="scientific">Pseudoalteromonas holothuriae</name>
    <dbReference type="NCBI Taxonomy" id="2963714"/>
    <lineage>
        <taxon>Bacteria</taxon>
        <taxon>Pseudomonadati</taxon>
        <taxon>Pseudomonadota</taxon>
        <taxon>Gammaproteobacteria</taxon>
        <taxon>Alteromonadales</taxon>
        <taxon>Pseudoalteromonadaceae</taxon>
        <taxon>Pseudoalteromonas</taxon>
    </lineage>
</organism>
<feature type="active site" evidence="3">
    <location>
        <position position="46"/>
    </location>
</feature>
<evidence type="ECO:0000313" key="4">
    <source>
        <dbReference type="EMBL" id="CAH9062470.1"/>
    </source>
</evidence>
<dbReference type="AlphaFoldDB" id="A0A9W4R1G5"/>
<dbReference type="InterPro" id="IPR003719">
    <property type="entry name" value="Phenazine_PhzF-like"/>
</dbReference>
<keyword evidence="5" id="KW-1185">Reference proteome</keyword>
<reference evidence="4" key="1">
    <citation type="submission" date="2022-07" db="EMBL/GenBank/DDBJ databases">
        <authorList>
            <person name="Criscuolo A."/>
        </authorList>
    </citation>
    <scope>NUCLEOTIDE SEQUENCE</scope>
    <source>
        <strain evidence="4">CIP111854</strain>
    </source>
</reference>
<gene>
    <name evidence="4" type="primary">yddE_3</name>
    <name evidence="4" type="ORF">PSECIP111854_03019</name>
</gene>
<dbReference type="Pfam" id="PF02567">
    <property type="entry name" value="PhzC-PhzF"/>
    <property type="match status" value="1"/>
</dbReference>
<accession>A0A9W4R1G5</accession>
<sequence>MKLPIYQVDAFASDLFKGNPAAVIPLDDWLDDTLMQKIAQENNLSETAFFVKANTGYELRWFTPKEEVDLCGHATLATAHVLYQHLGYDEKSISFHTKSGMLEVSKTTQGYSMDFPASVLEEVPVPLALLRGLGDIEPVQVLAAFDYVVVLKNEAQLKALEPDYNAWRELELRGVVVTAKGDNMDFVSRCFFPKLKVDEDPVTGSAHCELAPYWARTLDKTQLCASQISHRGGTILCNVKDERVMLIGPAIDYMHGEINYIE</sequence>
<dbReference type="GO" id="GO:0005737">
    <property type="term" value="C:cytoplasm"/>
    <property type="evidence" value="ECO:0007669"/>
    <property type="project" value="TreeGrafter"/>
</dbReference>
<dbReference type="SUPFAM" id="SSF54506">
    <property type="entry name" value="Diaminopimelate epimerase-like"/>
    <property type="match status" value="1"/>
</dbReference>
<dbReference type="Gene3D" id="3.10.310.10">
    <property type="entry name" value="Diaminopimelate Epimerase, Chain A, domain 1"/>
    <property type="match status" value="2"/>
</dbReference>
<evidence type="ECO:0000256" key="1">
    <source>
        <dbReference type="ARBA" id="ARBA00008270"/>
    </source>
</evidence>
<dbReference type="PANTHER" id="PTHR13774">
    <property type="entry name" value="PHENAZINE BIOSYNTHESIS PROTEIN"/>
    <property type="match status" value="1"/>
</dbReference>
<name>A0A9W4R1G5_9GAMM</name>
<keyword evidence="2 4" id="KW-0413">Isomerase</keyword>
<dbReference type="PIRSF" id="PIRSF016184">
    <property type="entry name" value="PhzC_PhzF"/>
    <property type="match status" value="1"/>
</dbReference>